<protein>
    <submittedName>
        <fullName evidence="2">Uma2 family endonuclease</fullName>
    </submittedName>
</protein>
<dbReference type="GO" id="GO:0004519">
    <property type="term" value="F:endonuclease activity"/>
    <property type="evidence" value="ECO:0007669"/>
    <property type="project" value="UniProtKB-KW"/>
</dbReference>
<dbReference type="InterPro" id="IPR011335">
    <property type="entry name" value="Restrct_endonuc-II-like"/>
</dbReference>
<proteinExistence type="predicted"/>
<name>A0ABW9I2E4_9ACTN</name>
<dbReference type="InterPro" id="IPR008538">
    <property type="entry name" value="Uma2"/>
</dbReference>
<dbReference type="Pfam" id="PF05685">
    <property type="entry name" value="Uma2"/>
    <property type="match status" value="1"/>
</dbReference>
<feature type="domain" description="Putative restriction endonuclease" evidence="1">
    <location>
        <begin position="28"/>
        <end position="142"/>
    </location>
</feature>
<keyword evidence="2" id="KW-0255">Endonuclease</keyword>
<keyword evidence="3" id="KW-1185">Reference proteome</keyword>
<gene>
    <name evidence="2" type="ORF">ACKI18_31935</name>
</gene>
<keyword evidence="2" id="KW-0378">Hydrolase</keyword>
<dbReference type="CDD" id="cd06260">
    <property type="entry name" value="DUF820-like"/>
    <property type="match status" value="1"/>
</dbReference>
<evidence type="ECO:0000313" key="2">
    <source>
        <dbReference type="EMBL" id="MFM9613287.1"/>
    </source>
</evidence>
<keyword evidence="2" id="KW-0540">Nuclease</keyword>
<accession>A0ABW9I2E4</accession>
<dbReference type="Proteomes" id="UP001631957">
    <property type="component" value="Unassembled WGS sequence"/>
</dbReference>
<sequence length="149" mass="16673">MTGEVLWGMTEGWVADAVETLWVPRWMRLRLTANGLMLVPVTRAHRMTSRRIENQIEERLPGWTPVSGFAVVPSREGYKPEPDASALPLDQVRPDESEIDESLPPFVVEVVSLESEGHEYNTTPDHYALRGIPSYLVVDATRSPVCSAT</sequence>
<dbReference type="Gene3D" id="3.90.1570.10">
    <property type="entry name" value="tt1808, chain A"/>
    <property type="match status" value="1"/>
</dbReference>
<comment type="caution">
    <text evidence="2">The sequence shown here is derived from an EMBL/GenBank/DDBJ whole genome shotgun (WGS) entry which is preliminary data.</text>
</comment>
<evidence type="ECO:0000313" key="3">
    <source>
        <dbReference type="Proteomes" id="UP001631957"/>
    </source>
</evidence>
<dbReference type="InterPro" id="IPR012296">
    <property type="entry name" value="Nuclease_put_TT1808"/>
</dbReference>
<evidence type="ECO:0000259" key="1">
    <source>
        <dbReference type="Pfam" id="PF05685"/>
    </source>
</evidence>
<dbReference type="SUPFAM" id="SSF52980">
    <property type="entry name" value="Restriction endonuclease-like"/>
    <property type="match status" value="1"/>
</dbReference>
<organism evidence="2 3">
    <name type="scientific">Streptomyces niveiscabiei</name>
    <dbReference type="NCBI Taxonomy" id="164115"/>
    <lineage>
        <taxon>Bacteria</taxon>
        <taxon>Bacillati</taxon>
        <taxon>Actinomycetota</taxon>
        <taxon>Actinomycetes</taxon>
        <taxon>Kitasatosporales</taxon>
        <taxon>Streptomycetaceae</taxon>
        <taxon>Streptomyces</taxon>
    </lineage>
</organism>
<reference evidence="2 3" key="1">
    <citation type="submission" date="2024-12" db="EMBL/GenBank/DDBJ databases">
        <title>Forecasting of Potato common scab and diversities of Pathogenic streptomyces spp. in china.</title>
        <authorList>
            <person name="Handique U."/>
            <person name="Wu J."/>
        </authorList>
    </citation>
    <scope>NUCLEOTIDE SEQUENCE [LARGE SCALE GENOMIC DNA]</scope>
    <source>
        <strain evidence="2 3">ZRIMU1530</strain>
    </source>
</reference>
<dbReference type="EMBL" id="JBJVNI010000019">
    <property type="protein sequence ID" value="MFM9613287.1"/>
    <property type="molecule type" value="Genomic_DNA"/>
</dbReference>
<dbReference type="RefSeq" id="WP_206191269.1">
    <property type="nucleotide sequence ID" value="NZ_JBJVNI010000019.1"/>
</dbReference>